<evidence type="ECO:0000256" key="1">
    <source>
        <dbReference type="ARBA" id="ARBA00022737"/>
    </source>
</evidence>
<dbReference type="Gene3D" id="2.180.10.10">
    <property type="entry name" value="RHS repeat-associated core"/>
    <property type="match status" value="1"/>
</dbReference>
<evidence type="ECO:0000259" key="2">
    <source>
        <dbReference type="Pfam" id="PF25023"/>
    </source>
</evidence>
<keyword evidence="1" id="KW-0677">Repeat</keyword>
<protein>
    <submittedName>
        <fullName evidence="3">RHS repeat-associated core domain-containing protein</fullName>
    </submittedName>
</protein>
<gene>
    <name evidence="3" type="ORF">ACFODX_07455</name>
</gene>
<organism evidence="3 4">
    <name type="scientific">Cellvibrio fontiphilus</name>
    <dbReference type="NCBI Taxonomy" id="1815559"/>
    <lineage>
        <taxon>Bacteria</taxon>
        <taxon>Pseudomonadati</taxon>
        <taxon>Pseudomonadota</taxon>
        <taxon>Gammaproteobacteria</taxon>
        <taxon>Cellvibrionales</taxon>
        <taxon>Cellvibrionaceae</taxon>
        <taxon>Cellvibrio</taxon>
    </lineage>
</organism>
<dbReference type="PANTHER" id="PTHR32305">
    <property type="match status" value="1"/>
</dbReference>
<dbReference type="InterPro" id="IPR022385">
    <property type="entry name" value="Rhs_assc_core"/>
</dbReference>
<dbReference type="InterPro" id="IPR056823">
    <property type="entry name" value="TEN-like_YD-shell"/>
</dbReference>
<dbReference type="Proteomes" id="UP001595555">
    <property type="component" value="Unassembled WGS sequence"/>
</dbReference>
<accession>A0ABV7FHK9</accession>
<comment type="caution">
    <text evidence="3">The sequence shown here is derived from an EMBL/GenBank/DDBJ whole genome shotgun (WGS) entry which is preliminary data.</text>
</comment>
<dbReference type="NCBIfam" id="TIGR03696">
    <property type="entry name" value="Rhs_assc_core"/>
    <property type="match status" value="1"/>
</dbReference>
<keyword evidence="4" id="KW-1185">Reference proteome</keyword>
<evidence type="ECO:0000313" key="4">
    <source>
        <dbReference type="Proteomes" id="UP001595555"/>
    </source>
</evidence>
<dbReference type="InterPro" id="IPR050708">
    <property type="entry name" value="T6SS_VgrG/RHS"/>
</dbReference>
<sequence length="266" mass="28430">MDNTTTSYVHTDHLGSVVAESNSAGQITKRFHYKPFGETLETQQDDVGYTGHKHDSDLGLTYMQARYYDPVLGRFYGNDPVGYVAKNPVHSFNRYAYANNNPYKYIDPDGKNGVIPRMSQMNALASSSQQTPQSVRAAIFAEEHKAQASFKAMSLHADTLSVVAIATGQAQAAIPLSVVSATASVVADSIDFTSDQDLTKKSNEATLVEGAGYAAGKAAENGVTAAGEVVGTLGFKGKVVERVIDVAAEATSQSVSDTLKDDYLKD</sequence>
<dbReference type="EMBL" id="JBHRTF010000003">
    <property type="protein sequence ID" value="MFC3115389.1"/>
    <property type="molecule type" value="Genomic_DNA"/>
</dbReference>
<name>A0ABV7FHK9_9GAMM</name>
<evidence type="ECO:0000313" key="3">
    <source>
        <dbReference type="EMBL" id="MFC3115389.1"/>
    </source>
</evidence>
<feature type="domain" description="Teneurin-like YD-shell" evidence="2">
    <location>
        <begin position="4"/>
        <end position="102"/>
    </location>
</feature>
<proteinExistence type="predicted"/>
<reference evidence="4" key="1">
    <citation type="journal article" date="2019" name="Int. J. Syst. Evol. Microbiol.">
        <title>The Global Catalogue of Microorganisms (GCM) 10K type strain sequencing project: providing services to taxonomists for standard genome sequencing and annotation.</title>
        <authorList>
            <consortium name="The Broad Institute Genomics Platform"/>
            <consortium name="The Broad Institute Genome Sequencing Center for Infectious Disease"/>
            <person name="Wu L."/>
            <person name="Ma J."/>
        </authorList>
    </citation>
    <scope>NUCLEOTIDE SEQUENCE [LARGE SCALE GENOMIC DNA]</scope>
    <source>
        <strain evidence="4">KCTC 52237</strain>
    </source>
</reference>
<dbReference type="Pfam" id="PF25023">
    <property type="entry name" value="TEN_YD-shell"/>
    <property type="match status" value="1"/>
</dbReference>
<dbReference type="RefSeq" id="WP_378117634.1">
    <property type="nucleotide sequence ID" value="NZ_JBHRTF010000003.1"/>
</dbReference>
<dbReference type="PANTHER" id="PTHR32305:SF15">
    <property type="entry name" value="PROTEIN RHSA-RELATED"/>
    <property type="match status" value="1"/>
</dbReference>